<evidence type="ECO:0000256" key="1">
    <source>
        <dbReference type="SAM" id="Phobius"/>
    </source>
</evidence>
<dbReference type="SUPFAM" id="SSF53649">
    <property type="entry name" value="Alkaline phosphatase-like"/>
    <property type="match status" value="1"/>
</dbReference>
<name>F5XH37_MICPN</name>
<feature type="transmembrane region" description="Helical" evidence="1">
    <location>
        <begin position="117"/>
        <end position="140"/>
    </location>
</feature>
<keyword evidence="1" id="KW-1133">Transmembrane helix</keyword>
<feature type="transmembrane region" description="Helical" evidence="1">
    <location>
        <begin position="152"/>
        <end position="178"/>
    </location>
</feature>
<dbReference type="eggNOG" id="COG1368">
    <property type="taxonomic scope" value="Bacteria"/>
</dbReference>
<feature type="transmembrane region" description="Helical" evidence="1">
    <location>
        <begin position="12"/>
        <end position="30"/>
    </location>
</feature>
<keyword evidence="4" id="KW-1185">Reference proteome</keyword>
<dbReference type="Pfam" id="PF00884">
    <property type="entry name" value="Sulfatase"/>
    <property type="match status" value="1"/>
</dbReference>
<dbReference type="EMBL" id="AP012204">
    <property type="protein sequence ID" value="BAK38045.1"/>
    <property type="molecule type" value="Genomic_DNA"/>
</dbReference>
<dbReference type="Gene3D" id="3.40.720.10">
    <property type="entry name" value="Alkaline Phosphatase, subunit A"/>
    <property type="match status" value="1"/>
</dbReference>
<protein>
    <recommendedName>
        <fullName evidence="2">Sulfatase N-terminal domain-containing protein</fullName>
    </recommendedName>
</protein>
<keyword evidence="1" id="KW-0812">Transmembrane</keyword>
<feature type="transmembrane region" description="Helical" evidence="1">
    <location>
        <begin position="68"/>
        <end position="89"/>
    </location>
</feature>
<dbReference type="InterPro" id="IPR017850">
    <property type="entry name" value="Alkaline_phosphatase_core_sf"/>
</dbReference>
<proteinExistence type="predicted"/>
<dbReference type="InterPro" id="IPR000917">
    <property type="entry name" value="Sulfatase_N"/>
</dbReference>
<feature type="domain" description="Sulfatase N-terminal" evidence="2">
    <location>
        <begin position="232"/>
        <end position="479"/>
    </location>
</feature>
<dbReference type="STRING" id="1032480.MLP_50310"/>
<evidence type="ECO:0000313" key="3">
    <source>
        <dbReference type="EMBL" id="BAK38045.1"/>
    </source>
</evidence>
<evidence type="ECO:0000259" key="2">
    <source>
        <dbReference type="Pfam" id="PF00884"/>
    </source>
</evidence>
<dbReference type="Proteomes" id="UP000007947">
    <property type="component" value="Chromosome"/>
</dbReference>
<evidence type="ECO:0000313" key="4">
    <source>
        <dbReference type="Proteomes" id="UP000007947"/>
    </source>
</evidence>
<feature type="transmembrane region" description="Helical" evidence="1">
    <location>
        <begin position="36"/>
        <end position="56"/>
    </location>
</feature>
<keyword evidence="1" id="KW-0472">Membrane</keyword>
<dbReference type="OrthoDB" id="1376015at2"/>
<dbReference type="HOGENOM" id="CLU_018391_0_0_11"/>
<dbReference type="KEGG" id="mph:MLP_50310"/>
<reference evidence="3 4" key="1">
    <citation type="submission" date="2011-05" db="EMBL/GenBank/DDBJ databases">
        <title>Whole genome sequence of Microlunatus phosphovorus NM-1.</title>
        <authorList>
            <person name="Hosoyama A."/>
            <person name="Sasaki K."/>
            <person name="Harada T."/>
            <person name="Igarashi R."/>
            <person name="Kawakoshi A."/>
            <person name="Sasagawa M."/>
            <person name="Fukada J."/>
            <person name="Nakamura S."/>
            <person name="Katano Y."/>
            <person name="Hanada S."/>
            <person name="Kamagata Y."/>
            <person name="Nakamura N."/>
            <person name="Yamazaki S."/>
            <person name="Fujita N."/>
        </authorList>
    </citation>
    <scope>NUCLEOTIDE SEQUENCE [LARGE SCALE GENOMIC DNA]</scope>
    <source>
        <strain evidence="4">ATCC 700054 / DSM 10555 / JCM 9379 / NBRC 101784 / NCIMB 13414 / VKM Ac-1990 / NM-1</strain>
    </source>
</reference>
<dbReference type="RefSeq" id="WP_013865859.1">
    <property type="nucleotide sequence ID" value="NC_015635.1"/>
</dbReference>
<sequence>MSVSRAAWKVRLADAIALLIVVAALLLPDRLTSTDFGSFAAIPLELMLGAMLLLLLPSTVRLPVATTLALLLAALTVLKIIDACFYASLSRPFDLVLDWGLAGGAWALLTSSLGLPAALLIAFAALLVVLGVPVALLLAVRRLTRLLDTHTSVVVAVVAAAALWLACWVAGIVIAAPYPVASHASTTKVINEVKRIRDGRQEQQAFATQIAADQVAATPADQLLTGLRGKRVLLVFVESYGRVALEDPTIGAQIRPVLDSGTTELAAHGIQARSGYLTSPIAGGGSWLAHATLLSGLRIDHQRRYLTLVASDRFTLTEAFHRAGWHTLGVMPGVTRAWPEGAFYDYDEIYDSAALDYAGPAFGWSRIPDQFTLARLDQLTSGSPQRPAMAMVPLITSHAPWSAVPPILPWDDLGDGSVYGSSADDTEQPEAILARDPTRVRADYARSISYSLQSLISYTAKESGDDLVVVMLGDHQPAPAVTGPDAGKDVPITVISGDPAVLQRIDSWGWSSGLRPAPDAPVWPMESFRNRFLAAYAR</sequence>
<accession>F5XH37</accession>
<gene>
    <name evidence="3" type="ordered locus">MLP_50310</name>
</gene>
<dbReference type="AlphaFoldDB" id="F5XH37"/>
<organism evidence="3 4">
    <name type="scientific">Microlunatus phosphovorus (strain ATCC 700054 / DSM 10555 / JCM 9379 / NBRC 101784 / NCIMB 13414 / VKM Ac-1990 / NM-1)</name>
    <dbReference type="NCBI Taxonomy" id="1032480"/>
    <lineage>
        <taxon>Bacteria</taxon>
        <taxon>Bacillati</taxon>
        <taxon>Actinomycetota</taxon>
        <taxon>Actinomycetes</taxon>
        <taxon>Propionibacteriales</taxon>
        <taxon>Propionibacteriaceae</taxon>
        <taxon>Microlunatus</taxon>
    </lineage>
</organism>